<reference evidence="2" key="1">
    <citation type="journal article" date="2004" name="Microbiology">
        <title>Significant differences in type IV pilin allele distribution among Pseudomonas aeruginosa isolates from cystic fibrosis (CF) versus non-CF patients.</title>
        <authorList>
            <person name="Kus J.V."/>
            <person name="Tullis E."/>
            <person name="Cvitkovitch D.G."/>
            <person name="Burrows L.L."/>
        </authorList>
    </citation>
    <scope>NUCLEOTIDE SEQUENCE</scope>
    <source>
        <strain evidence="2">PA5196</strain>
    </source>
</reference>
<evidence type="ECO:0000256" key="1">
    <source>
        <dbReference type="SAM" id="Phobius"/>
    </source>
</evidence>
<feature type="transmembrane region" description="Helical" evidence="1">
    <location>
        <begin position="78"/>
        <end position="98"/>
    </location>
</feature>
<accession>Q8KQ30</accession>
<gene>
    <name evidence="2" type="primary">tfpX</name>
</gene>
<keyword evidence="1" id="KW-0812">Transmembrane</keyword>
<feature type="transmembrane region" description="Helical" evidence="1">
    <location>
        <begin position="44"/>
        <end position="71"/>
    </location>
</feature>
<name>Q8KQ30_PSEAI</name>
<organism evidence="2">
    <name type="scientific">Pseudomonas aeruginosa</name>
    <dbReference type="NCBI Taxonomy" id="287"/>
    <lineage>
        <taxon>Bacteria</taxon>
        <taxon>Pseudomonadati</taxon>
        <taxon>Pseudomonadota</taxon>
        <taxon>Gammaproteobacteria</taxon>
        <taxon>Pseudomonadales</taxon>
        <taxon>Pseudomonadaceae</taxon>
        <taxon>Pseudomonas</taxon>
    </lineage>
</organism>
<evidence type="ECO:0000313" key="2">
    <source>
        <dbReference type="EMBL" id="AAM52061.1"/>
    </source>
</evidence>
<feature type="transmembrane region" description="Helical" evidence="1">
    <location>
        <begin position="20"/>
        <end position="38"/>
    </location>
</feature>
<protein>
    <submittedName>
        <fullName evidence="2">Type IV pilin accessory protein TfpX</fullName>
    </submittedName>
</protein>
<keyword evidence="1" id="KW-0472">Membrane</keyword>
<keyword evidence="1" id="KW-1133">Transmembrane helix</keyword>
<sequence length="170" mass="19403">MRLASFDIAARLRAAEVHLLFSSMLLAFAFFLILGKWYPPPLDLAAGVLGVYGLMLLIDLLLGPLLTFVVFKRNRERFLFDLGVILLMQLSAYGYGLYAMAEGRPAWIVFVIDDFEIVRPVDLDLRKKEQFKVEFASGVFRGPRWVAAIYSSDPEVKKQQRQDEMLPELV</sequence>
<proteinExistence type="predicted"/>
<dbReference type="EMBL" id="AY112720">
    <property type="protein sequence ID" value="AAM52061.1"/>
    <property type="molecule type" value="Genomic_DNA"/>
</dbReference>
<dbReference type="AlphaFoldDB" id="Q8KQ30"/>